<dbReference type="AlphaFoldDB" id="A0A2K3N349"/>
<comment type="caution">
    <text evidence="1">The sequence shown here is derived from an EMBL/GenBank/DDBJ whole genome shotgun (WGS) entry which is preliminary data.</text>
</comment>
<evidence type="ECO:0000313" key="1">
    <source>
        <dbReference type="EMBL" id="PNX97424.1"/>
    </source>
</evidence>
<accession>A0A2K3N349</accession>
<gene>
    <name evidence="1" type="ORF">L195_g020653</name>
</gene>
<dbReference type="STRING" id="57577.A0A2K3N349"/>
<organism evidence="1 2">
    <name type="scientific">Trifolium pratense</name>
    <name type="common">Red clover</name>
    <dbReference type="NCBI Taxonomy" id="57577"/>
    <lineage>
        <taxon>Eukaryota</taxon>
        <taxon>Viridiplantae</taxon>
        <taxon>Streptophyta</taxon>
        <taxon>Embryophyta</taxon>
        <taxon>Tracheophyta</taxon>
        <taxon>Spermatophyta</taxon>
        <taxon>Magnoliopsida</taxon>
        <taxon>eudicotyledons</taxon>
        <taxon>Gunneridae</taxon>
        <taxon>Pentapetalae</taxon>
        <taxon>rosids</taxon>
        <taxon>fabids</taxon>
        <taxon>Fabales</taxon>
        <taxon>Fabaceae</taxon>
        <taxon>Papilionoideae</taxon>
        <taxon>50 kb inversion clade</taxon>
        <taxon>NPAAA clade</taxon>
        <taxon>Hologalegina</taxon>
        <taxon>IRL clade</taxon>
        <taxon>Trifolieae</taxon>
        <taxon>Trifolium</taxon>
    </lineage>
</organism>
<reference evidence="1 2" key="1">
    <citation type="journal article" date="2014" name="Am. J. Bot.">
        <title>Genome assembly and annotation for red clover (Trifolium pratense; Fabaceae).</title>
        <authorList>
            <person name="Istvanek J."/>
            <person name="Jaros M."/>
            <person name="Krenek A."/>
            <person name="Repkova J."/>
        </authorList>
    </citation>
    <scope>NUCLEOTIDE SEQUENCE [LARGE SCALE GENOMIC DNA]</scope>
    <source>
        <strain evidence="2">cv. Tatra</strain>
        <tissue evidence="1">Young leaves</tissue>
    </source>
</reference>
<reference evidence="1 2" key="2">
    <citation type="journal article" date="2017" name="Front. Plant Sci.">
        <title>Gene Classification and Mining of Molecular Markers Useful in Red Clover (Trifolium pratense) Breeding.</title>
        <authorList>
            <person name="Istvanek J."/>
            <person name="Dluhosova J."/>
            <person name="Dluhos P."/>
            <person name="Patkova L."/>
            <person name="Nedelnik J."/>
            <person name="Repkova J."/>
        </authorList>
    </citation>
    <scope>NUCLEOTIDE SEQUENCE [LARGE SCALE GENOMIC DNA]</scope>
    <source>
        <strain evidence="2">cv. Tatra</strain>
        <tissue evidence="1">Young leaves</tissue>
    </source>
</reference>
<name>A0A2K3N349_TRIPR</name>
<protein>
    <submittedName>
        <fullName evidence="1">Ribonuclease H</fullName>
    </submittedName>
</protein>
<dbReference type="Proteomes" id="UP000236291">
    <property type="component" value="Unassembled WGS sequence"/>
</dbReference>
<dbReference type="EMBL" id="ASHM01015538">
    <property type="protein sequence ID" value="PNX97424.1"/>
    <property type="molecule type" value="Genomic_DNA"/>
</dbReference>
<proteinExistence type="predicted"/>
<evidence type="ECO:0000313" key="2">
    <source>
        <dbReference type="Proteomes" id="UP000236291"/>
    </source>
</evidence>
<sequence length="114" mass="12865">MHNPESLVARVLLKARYFPNSSFFDAQLGYNPSYSWKSLWSSREVLKRGCRPCSNTAVEPVAEQKRRIVEQYQAVAYSNWSQSASDVAEVVRGKPYAITQSAGRNHERAGLNVT</sequence>